<evidence type="ECO:0000313" key="2">
    <source>
        <dbReference type="Proteomes" id="UP001140234"/>
    </source>
</evidence>
<gene>
    <name evidence="1" type="ORF">IWQ57_004776</name>
</gene>
<accession>A0ACC1JQG4</accession>
<dbReference type="EMBL" id="JANBUJ010002004">
    <property type="protein sequence ID" value="KAJ2765440.1"/>
    <property type="molecule type" value="Genomic_DNA"/>
</dbReference>
<keyword evidence="2" id="KW-1185">Reference proteome</keyword>
<name>A0ACC1JQG4_9FUNG</name>
<reference evidence="1" key="1">
    <citation type="submission" date="2022-07" db="EMBL/GenBank/DDBJ databases">
        <title>Phylogenomic reconstructions and comparative analyses of Kickxellomycotina fungi.</title>
        <authorList>
            <person name="Reynolds N.K."/>
            <person name="Stajich J.E."/>
            <person name="Barry K."/>
            <person name="Grigoriev I.V."/>
            <person name="Crous P."/>
            <person name="Smith M.E."/>
        </authorList>
    </citation>
    <scope>NUCLEOTIDE SEQUENCE</scope>
    <source>
        <strain evidence="1">CBS 109366</strain>
    </source>
</reference>
<evidence type="ECO:0000313" key="1">
    <source>
        <dbReference type="EMBL" id="KAJ2765440.1"/>
    </source>
</evidence>
<dbReference type="Proteomes" id="UP001140234">
    <property type="component" value="Unassembled WGS sequence"/>
</dbReference>
<protein>
    <submittedName>
        <fullName evidence="1">Uncharacterized protein</fullName>
    </submittedName>
</protein>
<organism evidence="1 2">
    <name type="scientific">Coemansia nantahalensis</name>
    <dbReference type="NCBI Taxonomy" id="2789366"/>
    <lineage>
        <taxon>Eukaryota</taxon>
        <taxon>Fungi</taxon>
        <taxon>Fungi incertae sedis</taxon>
        <taxon>Zoopagomycota</taxon>
        <taxon>Kickxellomycotina</taxon>
        <taxon>Kickxellomycetes</taxon>
        <taxon>Kickxellales</taxon>
        <taxon>Kickxellaceae</taxon>
        <taxon>Coemansia</taxon>
    </lineage>
</organism>
<sequence>MRLVVAFLLLALTGALAQSLPRCGSLRVRRSAHSLSPAEWQQIRRVLYQLHRQGQFDRFARAHSMVFDEVHGTAAFFPFHRRFVQEFEDLGRQIDPDFTIPYWDAARDYRDPASSPILQPGTLGGDGRGRASCVRDGIQARWGSLFPRRHCLRRDFNGGPFILPWVPPEMISSFLQSDTQLGLFREHIEYGIHGAVHLGLGGDAATPYAPNDFFFFMHHANIDRLWWQWQVGHLSIFDYDGPGPNGEATLDDIIPESNDVNFNGERVWSTMVLGYGSMCFAYDTAPPPPGRYPGAEDRAARAGWQGPPTATLSGASNTTEANLEVARIHAAMKKDPVLKKLFPGVAALGPPSRGLGRAPPAHDRAANSCPGPTAGRKIVYPAPLTLAWIEMHGFDPKRVDKLYAEGCELIDQLNNSTYVSPY</sequence>
<proteinExistence type="predicted"/>
<comment type="caution">
    <text evidence="1">The sequence shown here is derived from an EMBL/GenBank/DDBJ whole genome shotgun (WGS) entry which is preliminary data.</text>
</comment>